<protein>
    <recommendedName>
        <fullName evidence="2">COMM domain-containing protein</fullName>
    </recommendedName>
</protein>
<dbReference type="GO" id="GO:0045892">
    <property type="term" value="P:negative regulation of DNA-templated transcription"/>
    <property type="evidence" value="ECO:0007669"/>
    <property type="project" value="TreeGrafter"/>
</dbReference>
<keyword evidence="4" id="KW-1185">Reference proteome</keyword>
<dbReference type="PROSITE" id="PS51269">
    <property type="entry name" value="COMM"/>
    <property type="match status" value="1"/>
</dbReference>
<dbReference type="PANTHER" id="PTHR16231:SF2">
    <property type="entry name" value="COMM DOMAIN-CONTAINING PROTEIN 7"/>
    <property type="match status" value="1"/>
</dbReference>
<reference evidence="3" key="1">
    <citation type="submission" date="2020-01" db="EMBL/GenBank/DDBJ databases">
        <title>Development of genomics and gene disruption for Polysphondylium violaceum indicates a role for the polyketide synthase stlB in stalk morphogenesis.</title>
        <authorList>
            <person name="Narita B."/>
            <person name="Kawabe Y."/>
            <person name="Kin K."/>
            <person name="Saito T."/>
            <person name="Gibbs R."/>
            <person name="Kuspa A."/>
            <person name="Muzny D."/>
            <person name="Queller D."/>
            <person name="Richards S."/>
            <person name="Strassman J."/>
            <person name="Sucgang R."/>
            <person name="Worley K."/>
            <person name="Schaap P."/>
        </authorList>
    </citation>
    <scope>NUCLEOTIDE SEQUENCE</scope>
    <source>
        <strain evidence="3">QSvi11</strain>
    </source>
</reference>
<name>A0A8J4V0A5_9MYCE</name>
<evidence type="ECO:0000313" key="3">
    <source>
        <dbReference type="EMBL" id="KAF2074158.1"/>
    </source>
</evidence>
<dbReference type="Pfam" id="PF21672">
    <property type="entry name" value="COMM_HN"/>
    <property type="match status" value="1"/>
</dbReference>
<dbReference type="Proteomes" id="UP000695562">
    <property type="component" value="Unassembled WGS sequence"/>
</dbReference>
<proteinExistence type="predicted"/>
<gene>
    <name evidence="3" type="ORF">CYY_004529</name>
</gene>
<organism evidence="3 4">
    <name type="scientific">Polysphondylium violaceum</name>
    <dbReference type="NCBI Taxonomy" id="133409"/>
    <lineage>
        <taxon>Eukaryota</taxon>
        <taxon>Amoebozoa</taxon>
        <taxon>Evosea</taxon>
        <taxon>Eumycetozoa</taxon>
        <taxon>Dictyostelia</taxon>
        <taxon>Dictyosteliales</taxon>
        <taxon>Dictyosteliaceae</taxon>
        <taxon>Polysphondylium</taxon>
    </lineage>
</organism>
<dbReference type="Pfam" id="PF07258">
    <property type="entry name" value="COMM_domain"/>
    <property type="match status" value="1"/>
</dbReference>
<comment type="caution">
    <text evidence="3">The sequence shown here is derived from an EMBL/GenBank/DDBJ whole genome shotgun (WGS) entry which is preliminary data.</text>
</comment>
<dbReference type="GO" id="GO:0033209">
    <property type="term" value="P:tumor necrosis factor-mediated signaling pathway"/>
    <property type="evidence" value="ECO:0007669"/>
    <property type="project" value="TreeGrafter"/>
</dbReference>
<dbReference type="PANTHER" id="PTHR16231">
    <property type="entry name" value="COMM DOMAIN-CONTAINING PROTEIN 4-8 FAMILY MEMBER"/>
    <property type="match status" value="1"/>
</dbReference>
<dbReference type="EMBL" id="AJWJ01000162">
    <property type="protein sequence ID" value="KAF2074158.1"/>
    <property type="molecule type" value="Genomic_DNA"/>
</dbReference>
<comment type="function">
    <text evidence="1">Scaffold protein in the commander complex that is essential for endosomal recycling of transmembrane cargos; the commander complex is composed of the CCC subcomplex and the retriever subcomplex.</text>
</comment>
<dbReference type="InterPro" id="IPR047155">
    <property type="entry name" value="COMMD4/6/7/8"/>
</dbReference>
<evidence type="ECO:0000256" key="1">
    <source>
        <dbReference type="ARBA" id="ARBA00093300"/>
    </source>
</evidence>
<dbReference type="GO" id="GO:0051059">
    <property type="term" value="F:NF-kappaB binding"/>
    <property type="evidence" value="ECO:0007669"/>
    <property type="project" value="TreeGrafter"/>
</dbReference>
<evidence type="ECO:0000313" key="4">
    <source>
        <dbReference type="Proteomes" id="UP000695562"/>
    </source>
</evidence>
<dbReference type="OrthoDB" id="76101at2759"/>
<feature type="domain" description="COMM" evidence="2">
    <location>
        <begin position="139"/>
        <end position="210"/>
    </location>
</feature>
<dbReference type="InterPro" id="IPR017920">
    <property type="entry name" value="COMM"/>
</dbReference>
<accession>A0A8J4V0A5</accession>
<sequence>MVVYKFLGNSNNTGESSDQQQVINEVGYLSKLSDEALVQLIEILFEFLIVQKAEVLMNNISNYSSQHSINENTLSNIFRSTLYVIKGCIKNNVTPSHLKEDLISMKLGDEQAEIISSRYKLNFIGLSRSFVGNSLSVNQVLDMQWRFGVTTATSENTSSKQQSSTFLQLKLVLDKGDNIKEDVHMELTLPQFYQFLKEMEKAKSSLEYFN</sequence>
<evidence type="ECO:0000259" key="2">
    <source>
        <dbReference type="PROSITE" id="PS51269"/>
    </source>
</evidence>
<dbReference type="AlphaFoldDB" id="A0A8J4V0A5"/>